<keyword evidence="2" id="KW-0808">Transferase</keyword>
<dbReference type="InterPro" id="IPR000182">
    <property type="entry name" value="GNAT_dom"/>
</dbReference>
<dbReference type="InterPro" id="IPR016181">
    <property type="entry name" value="Acyl_CoA_acyltransferase"/>
</dbReference>
<gene>
    <name evidence="2" type="ORF">AB3N04_05125</name>
</gene>
<dbReference type="AlphaFoldDB" id="A0AB39BVT5"/>
<evidence type="ECO:0000259" key="1">
    <source>
        <dbReference type="PROSITE" id="PS51186"/>
    </source>
</evidence>
<dbReference type="Gene3D" id="3.40.630.30">
    <property type="match status" value="1"/>
</dbReference>
<evidence type="ECO:0000313" key="2">
    <source>
        <dbReference type="EMBL" id="XDI37703.1"/>
    </source>
</evidence>
<name>A0AB39BVT5_9BACI</name>
<dbReference type="SUPFAM" id="SSF55729">
    <property type="entry name" value="Acyl-CoA N-acyltransferases (Nat)"/>
    <property type="match status" value="1"/>
</dbReference>
<dbReference type="Pfam" id="PF13302">
    <property type="entry name" value="Acetyltransf_3"/>
    <property type="match status" value="1"/>
</dbReference>
<dbReference type="PANTHER" id="PTHR43792">
    <property type="entry name" value="GNAT FAMILY, PUTATIVE (AFU_ORTHOLOGUE AFUA_3G00765)-RELATED-RELATED"/>
    <property type="match status" value="1"/>
</dbReference>
<protein>
    <submittedName>
        <fullName evidence="2">GNAT family N-acetyltransferase</fullName>
        <ecNumber evidence="2">2.3.-.-</ecNumber>
    </submittedName>
</protein>
<dbReference type="RefSeq" id="WP_368505032.1">
    <property type="nucleotide sequence ID" value="NZ_CP162551.1"/>
</dbReference>
<dbReference type="GO" id="GO:0008999">
    <property type="term" value="F:protein-N-terminal-alanine acetyltransferase activity"/>
    <property type="evidence" value="ECO:0007669"/>
    <property type="project" value="TreeGrafter"/>
</dbReference>
<reference evidence="2" key="1">
    <citation type="submission" date="2024-07" db="EMBL/GenBank/DDBJ databases">
        <title>Identification and characteristics of an arsenic-resistant bacterial isolate, which belongs to a novel species.</title>
        <authorList>
            <person name="Juszczyk A."/>
            <person name="Kowalczyk A."/>
            <person name="Was K."/>
            <person name="Kosowicz W."/>
            <person name="Budzyn A."/>
            <person name="Latowski D."/>
        </authorList>
    </citation>
    <scope>NUCLEOTIDE SEQUENCE</scope>
    <source>
        <strain evidence="2">As8PL</strain>
    </source>
</reference>
<dbReference type="EC" id="2.3.-.-" evidence="2"/>
<dbReference type="GO" id="GO:0005737">
    <property type="term" value="C:cytoplasm"/>
    <property type="evidence" value="ECO:0007669"/>
    <property type="project" value="TreeGrafter"/>
</dbReference>
<keyword evidence="2" id="KW-0012">Acyltransferase</keyword>
<dbReference type="PROSITE" id="PS51186">
    <property type="entry name" value="GNAT"/>
    <property type="match status" value="1"/>
</dbReference>
<dbReference type="EMBL" id="CP162551">
    <property type="protein sequence ID" value="XDI37703.1"/>
    <property type="molecule type" value="Genomic_DNA"/>
</dbReference>
<sequence length="189" mass="21405">MTTNVPSFPTIETERLILRKVTVDDAESMLKYLSDPDVMEYMGLEPFMSIADALGEISWYESILSNKTGIRWGITLKGEDKVIGSCGFLNTVSKHYRTEIGIDLSKEHWGVGIASEAIEAVIRYGFYQMNVQRIEALIEPMNFSSQKLFEGQGFIREGLLRKYEYTRGGFDDLYIYALLKEDVEAGGKS</sequence>
<organism evidence="2">
    <name type="scientific">Alkalihalophilus sp. As8PL</name>
    <dbReference type="NCBI Taxonomy" id="3237103"/>
    <lineage>
        <taxon>Bacteria</taxon>
        <taxon>Bacillati</taxon>
        <taxon>Bacillota</taxon>
        <taxon>Bacilli</taxon>
        <taxon>Bacillales</taxon>
        <taxon>Bacillaceae</taxon>
        <taxon>Alkalihalophilus</taxon>
    </lineage>
</organism>
<accession>A0AB39BVT5</accession>
<dbReference type="InterPro" id="IPR051531">
    <property type="entry name" value="N-acetyltransferase"/>
</dbReference>
<proteinExistence type="predicted"/>
<dbReference type="PANTHER" id="PTHR43792:SF9">
    <property type="entry name" value="RIBOSOMAL-PROTEIN-ALANINE ACETYLTRANSFERASE"/>
    <property type="match status" value="1"/>
</dbReference>
<feature type="domain" description="N-acetyltransferase" evidence="1">
    <location>
        <begin position="16"/>
        <end position="181"/>
    </location>
</feature>